<dbReference type="GO" id="GO:0003677">
    <property type="term" value="F:DNA binding"/>
    <property type="evidence" value="ECO:0007669"/>
    <property type="project" value="UniProtKB-KW"/>
</dbReference>
<keyword evidence="3" id="KW-0804">Transcription</keyword>
<feature type="transmembrane region" description="Helical" evidence="4">
    <location>
        <begin position="6"/>
        <end position="25"/>
    </location>
</feature>
<evidence type="ECO:0000256" key="4">
    <source>
        <dbReference type="SAM" id="Phobius"/>
    </source>
</evidence>
<reference evidence="6 7" key="1">
    <citation type="submission" date="2017-04" db="EMBL/GenBank/DDBJ databases">
        <authorList>
            <person name="Afonso C.L."/>
            <person name="Miller P.J."/>
            <person name="Scott M.A."/>
            <person name="Spackman E."/>
            <person name="Goraichik I."/>
            <person name="Dimitrov K.M."/>
            <person name="Suarez D.L."/>
            <person name="Swayne D.E."/>
        </authorList>
    </citation>
    <scope>NUCLEOTIDE SEQUENCE [LARGE SCALE GENOMIC DNA]</scope>
    <source>
        <strain evidence="6 7">DSM 19625</strain>
    </source>
</reference>
<evidence type="ECO:0000256" key="3">
    <source>
        <dbReference type="ARBA" id="ARBA00023163"/>
    </source>
</evidence>
<feature type="transmembrane region" description="Helical" evidence="4">
    <location>
        <begin position="142"/>
        <end position="160"/>
    </location>
</feature>
<dbReference type="PROSITE" id="PS50043">
    <property type="entry name" value="HTH_LUXR_2"/>
    <property type="match status" value="1"/>
</dbReference>
<keyword evidence="4" id="KW-0812">Transmembrane</keyword>
<name>A0A1W2DWI9_9SPHI</name>
<dbReference type="Pfam" id="PF00196">
    <property type="entry name" value="GerE"/>
    <property type="match status" value="1"/>
</dbReference>
<keyword evidence="2" id="KW-0238">DNA-binding</keyword>
<protein>
    <submittedName>
        <fullName evidence="6">Regulatory protein, luxR family</fullName>
    </submittedName>
</protein>
<keyword evidence="4" id="KW-0472">Membrane</keyword>
<dbReference type="STRING" id="475255.SAMN04488101_108160"/>
<feature type="domain" description="HTH luxR-type" evidence="5">
    <location>
        <begin position="187"/>
        <end position="251"/>
    </location>
</feature>
<dbReference type="Proteomes" id="UP000192678">
    <property type="component" value="Unassembled WGS sequence"/>
</dbReference>
<organism evidence="6 7">
    <name type="scientific">Pedobacter nyackensis</name>
    <dbReference type="NCBI Taxonomy" id="475255"/>
    <lineage>
        <taxon>Bacteria</taxon>
        <taxon>Pseudomonadati</taxon>
        <taxon>Bacteroidota</taxon>
        <taxon>Sphingobacteriia</taxon>
        <taxon>Sphingobacteriales</taxon>
        <taxon>Sphingobacteriaceae</taxon>
        <taxon>Pedobacter</taxon>
    </lineage>
</organism>
<evidence type="ECO:0000259" key="5">
    <source>
        <dbReference type="PROSITE" id="PS50043"/>
    </source>
</evidence>
<keyword evidence="4" id="KW-1133">Transmembrane helix</keyword>
<dbReference type="InterPro" id="IPR036388">
    <property type="entry name" value="WH-like_DNA-bd_sf"/>
</dbReference>
<dbReference type="InterPro" id="IPR016032">
    <property type="entry name" value="Sig_transdc_resp-reg_C-effctor"/>
</dbReference>
<evidence type="ECO:0000256" key="1">
    <source>
        <dbReference type="ARBA" id="ARBA00023015"/>
    </source>
</evidence>
<dbReference type="PANTHER" id="PTHR44688">
    <property type="entry name" value="DNA-BINDING TRANSCRIPTIONAL ACTIVATOR DEVR_DOSR"/>
    <property type="match status" value="1"/>
</dbReference>
<dbReference type="SUPFAM" id="SSF46894">
    <property type="entry name" value="C-terminal effector domain of the bipartite response regulators"/>
    <property type="match status" value="1"/>
</dbReference>
<dbReference type="PROSITE" id="PS00622">
    <property type="entry name" value="HTH_LUXR_1"/>
    <property type="match status" value="1"/>
</dbReference>
<keyword evidence="1" id="KW-0805">Transcription regulation</keyword>
<dbReference type="PANTHER" id="PTHR44688:SF16">
    <property type="entry name" value="DNA-BINDING TRANSCRIPTIONAL ACTIVATOR DEVR_DOSR"/>
    <property type="match status" value="1"/>
</dbReference>
<dbReference type="SMART" id="SM00421">
    <property type="entry name" value="HTH_LUXR"/>
    <property type="match status" value="1"/>
</dbReference>
<feature type="transmembrane region" description="Helical" evidence="4">
    <location>
        <begin position="34"/>
        <end position="53"/>
    </location>
</feature>
<dbReference type="EMBL" id="FWYB01000008">
    <property type="protein sequence ID" value="SMD01288.1"/>
    <property type="molecule type" value="Genomic_DNA"/>
</dbReference>
<sequence>MHILTYVIVLLQSGMLLFYQLPYYLTRPQDKSRLWHLILLILLILYNVTRGLFPDPTYNLLLIAQNVIAYGSLFLMASYFPFFLYKVLELENLRFHALHIRQKSSMQPTNSYLTKLEVHVLYGTLVSWISMTIFPFFQVSQWIEVLVTNIGFMILNIMLISKTITNVRMLEQSLTKFKAEQLNRFRSNCWNCGLSERETQVAVLLCKGLRYQEISKTLFIAKKTIEGHTHNIFLKTGAKNRIELIQKLGLG</sequence>
<dbReference type="InterPro" id="IPR000792">
    <property type="entry name" value="Tscrpt_reg_LuxR_C"/>
</dbReference>
<feature type="transmembrane region" description="Helical" evidence="4">
    <location>
        <begin position="116"/>
        <end position="136"/>
    </location>
</feature>
<dbReference type="Gene3D" id="1.10.10.10">
    <property type="entry name" value="Winged helix-like DNA-binding domain superfamily/Winged helix DNA-binding domain"/>
    <property type="match status" value="1"/>
</dbReference>
<evidence type="ECO:0000313" key="6">
    <source>
        <dbReference type="EMBL" id="SMD01288.1"/>
    </source>
</evidence>
<evidence type="ECO:0000313" key="7">
    <source>
        <dbReference type="Proteomes" id="UP000192678"/>
    </source>
</evidence>
<feature type="transmembrane region" description="Helical" evidence="4">
    <location>
        <begin position="59"/>
        <end position="85"/>
    </location>
</feature>
<gene>
    <name evidence="6" type="ORF">SAMN04488101_108160</name>
</gene>
<evidence type="ECO:0000256" key="2">
    <source>
        <dbReference type="ARBA" id="ARBA00023125"/>
    </source>
</evidence>
<dbReference type="GO" id="GO:0006355">
    <property type="term" value="P:regulation of DNA-templated transcription"/>
    <property type="evidence" value="ECO:0007669"/>
    <property type="project" value="InterPro"/>
</dbReference>
<dbReference type="AlphaFoldDB" id="A0A1W2DWI9"/>
<accession>A0A1W2DWI9</accession>
<dbReference type="CDD" id="cd06170">
    <property type="entry name" value="LuxR_C_like"/>
    <property type="match status" value="1"/>
</dbReference>
<keyword evidence="7" id="KW-1185">Reference proteome</keyword>
<dbReference type="PRINTS" id="PR00038">
    <property type="entry name" value="HTHLUXR"/>
</dbReference>
<proteinExistence type="predicted"/>